<evidence type="ECO:0000259" key="1">
    <source>
        <dbReference type="PROSITE" id="PS50042"/>
    </source>
</evidence>
<protein>
    <submittedName>
        <fullName evidence="2">Crp/Fnr family transcriptional regulator</fullName>
    </submittedName>
</protein>
<evidence type="ECO:0000313" key="3">
    <source>
        <dbReference type="Proteomes" id="UP000484885"/>
    </source>
</evidence>
<dbReference type="CDD" id="cd00038">
    <property type="entry name" value="CAP_ED"/>
    <property type="match status" value="1"/>
</dbReference>
<dbReference type="SUPFAM" id="SSF51206">
    <property type="entry name" value="cAMP-binding domain-like"/>
    <property type="match status" value="1"/>
</dbReference>
<dbReference type="InterPro" id="IPR014710">
    <property type="entry name" value="RmlC-like_jellyroll"/>
</dbReference>
<sequence>MDQQIDGKHLKDSFLGEELDDADIKSLQSVMTIKTVAKDEFLAREGSTDRHLYLLADGGLEVLTLQHGEPTHIYAMAPGEFAGTRAFVDGTARSASLKAQCDSVVYCLEPGPFETLLESNPVLVYKIMRAIFRITHLNLMRMNREAQELANYVYKIGGRY</sequence>
<reference evidence="2 3" key="1">
    <citation type="submission" date="2020-02" db="EMBL/GenBank/DDBJ databases">
        <authorList>
            <person name="Zhang X.-Y."/>
        </authorList>
    </citation>
    <scope>NUCLEOTIDE SEQUENCE [LARGE SCALE GENOMIC DNA]</scope>
    <source>
        <strain evidence="2 3">C33</strain>
    </source>
</reference>
<feature type="domain" description="Cyclic nucleotide-binding" evidence="1">
    <location>
        <begin position="15"/>
        <end position="134"/>
    </location>
</feature>
<comment type="caution">
    <text evidence="2">The sequence shown here is derived from an EMBL/GenBank/DDBJ whole genome shotgun (WGS) entry which is preliminary data.</text>
</comment>
<organism evidence="2 3">
    <name type="scientific">Wenzhouxiangella limi</name>
    <dbReference type="NCBI Taxonomy" id="2707351"/>
    <lineage>
        <taxon>Bacteria</taxon>
        <taxon>Pseudomonadati</taxon>
        <taxon>Pseudomonadota</taxon>
        <taxon>Gammaproteobacteria</taxon>
        <taxon>Chromatiales</taxon>
        <taxon>Wenzhouxiangellaceae</taxon>
        <taxon>Wenzhouxiangella</taxon>
    </lineage>
</organism>
<gene>
    <name evidence="2" type="ORF">G3I74_08330</name>
</gene>
<dbReference type="PROSITE" id="PS50042">
    <property type="entry name" value="CNMP_BINDING_3"/>
    <property type="match status" value="1"/>
</dbReference>
<dbReference type="Pfam" id="PF00027">
    <property type="entry name" value="cNMP_binding"/>
    <property type="match status" value="1"/>
</dbReference>
<dbReference type="AlphaFoldDB" id="A0A845V6B4"/>
<dbReference type="Proteomes" id="UP000484885">
    <property type="component" value="Unassembled WGS sequence"/>
</dbReference>
<proteinExistence type="predicted"/>
<dbReference type="Gene3D" id="2.60.120.10">
    <property type="entry name" value="Jelly Rolls"/>
    <property type="match status" value="1"/>
</dbReference>
<dbReference type="SMART" id="SM00100">
    <property type="entry name" value="cNMP"/>
    <property type="match status" value="1"/>
</dbReference>
<dbReference type="InterPro" id="IPR000595">
    <property type="entry name" value="cNMP-bd_dom"/>
</dbReference>
<dbReference type="EMBL" id="JAAGSC010000040">
    <property type="protein sequence ID" value="NDY95731.1"/>
    <property type="molecule type" value="Genomic_DNA"/>
</dbReference>
<name>A0A845V6B4_9GAMM</name>
<accession>A0A845V6B4</accession>
<evidence type="ECO:0000313" key="2">
    <source>
        <dbReference type="EMBL" id="NDY95731.1"/>
    </source>
</evidence>
<dbReference type="RefSeq" id="WP_164211120.1">
    <property type="nucleotide sequence ID" value="NZ_JAAGSC010000040.1"/>
</dbReference>
<dbReference type="InterPro" id="IPR018490">
    <property type="entry name" value="cNMP-bd_dom_sf"/>
</dbReference>
<keyword evidence="3" id="KW-1185">Reference proteome</keyword>